<dbReference type="Proteomes" id="UP000735302">
    <property type="component" value="Unassembled WGS sequence"/>
</dbReference>
<sequence>MPGVDFNLAPGHSHAKWTRQVSKGLVWFLYIASPQQGELRLSGTPSGQGAGGGTRTHIRRVPCRSQGGLANHYATDASEGRDIVIKNVQNLHIFFSSVFNFKFALTMVGCKQRRSDGGEKEKQLRFEHFLLRLSSPEERRRRERKAAEV</sequence>
<dbReference type="AlphaFoldDB" id="A0AAV3YXK6"/>
<evidence type="ECO:0000313" key="1">
    <source>
        <dbReference type="EMBL" id="GFN86793.1"/>
    </source>
</evidence>
<comment type="caution">
    <text evidence="1">The sequence shown here is derived from an EMBL/GenBank/DDBJ whole genome shotgun (WGS) entry which is preliminary data.</text>
</comment>
<dbReference type="EMBL" id="BLXT01001599">
    <property type="protein sequence ID" value="GFN86793.1"/>
    <property type="molecule type" value="Genomic_DNA"/>
</dbReference>
<evidence type="ECO:0000313" key="2">
    <source>
        <dbReference type="Proteomes" id="UP000735302"/>
    </source>
</evidence>
<keyword evidence="2" id="KW-1185">Reference proteome</keyword>
<protein>
    <submittedName>
        <fullName evidence="1">Uncharacterized protein</fullName>
    </submittedName>
</protein>
<reference evidence="1 2" key="1">
    <citation type="journal article" date="2021" name="Elife">
        <title>Chloroplast acquisition without the gene transfer in kleptoplastic sea slugs, Plakobranchus ocellatus.</title>
        <authorList>
            <person name="Maeda T."/>
            <person name="Takahashi S."/>
            <person name="Yoshida T."/>
            <person name="Shimamura S."/>
            <person name="Takaki Y."/>
            <person name="Nagai Y."/>
            <person name="Toyoda A."/>
            <person name="Suzuki Y."/>
            <person name="Arimoto A."/>
            <person name="Ishii H."/>
            <person name="Satoh N."/>
            <person name="Nishiyama T."/>
            <person name="Hasebe M."/>
            <person name="Maruyama T."/>
            <person name="Minagawa J."/>
            <person name="Obokata J."/>
            <person name="Shigenobu S."/>
        </authorList>
    </citation>
    <scope>NUCLEOTIDE SEQUENCE [LARGE SCALE GENOMIC DNA]</scope>
</reference>
<accession>A0AAV3YXK6</accession>
<name>A0AAV3YXK6_9GAST</name>
<organism evidence="1 2">
    <name type="scientific">Plakobranchus ocellatus</name>
    <dbReference type="NCBI Taxonomy" id="259542"/>
    <lineage>
        <taxon>Eukaryota</taxon>
        <taxon>Metazoa</taxon>
        <taxon>Spiralia</taxon>
        <taxon>Lophotrochozoa</taxon>
        <taxon>Mollusca</taxon>
        <taxon>Gastropoda</taxon>
        <taxon>Heterobranchia</taxon>
        <taxon>Euthyneura</taxon>
        <taxon>Panpulmonata</taxon>
        <taxon>Sacoglossa</taxon>
        <taxon>Placobranchoidea</taxon>
        <taxon>Plakobranchidae</taxon>
        <taxon>Plakobranchus</taxon>
    </lineage>
</organism>
<proteinExistence type="predicted"/>
<gene>
    <name evidence="1" type="ORF">PoB_001329900</name>
</gene>